<dbReference type="EMBL" id="AM459789">
    <property type="protein sequence ID" value="CAN78977.1"/>
    <property type="molecule type" value="Genomic_DNA"/>
</dbReference>
<dbReference type="AlphaFoldDB" id="A5BHL1"/>
<sequence length="237" mass="26377">MASRLPRSLIAVRRVMMALPPPRGIMTSEKVFPPLKREAELLTLYKRAFTQGGRGMASLGHKDRVPVVSALMYIVTHWTRLVQEPLSRCRRLGFRCPCIKMSGQVIQTYSSKPRSDFEENVPHLVAPNGSDRMLLGVSKVVRSVMEGVTRSPTRVLPHGQSRGGTREQTCGRRSYSAHCLSMSVRGGVAYTSVVSKGEKGGWTREGIGRIIQKSLPNFFLSESLGSVFMCRMTFLYA</sequence>
<accession>A5BHL1</accession>
<evidence type="ECO:0000313" key="1">
    <source>
        <dbReference type="EMBL" id="CAN78977.1"/>
    </source>
</evidence>
<reference evidence="1" key="1">
    <citation type="journal article" date="2007" name="PLoS ONE">
        <title>The first genome sequence of an elite grapevine cultivar (Pinot noir Vitis vinifera L.): coping with a highly heterozygous genome.</title>
        <authorList>
            <person name="Velasco R."/>
            <person name="Zharkikh A."/>
            <person name="Troggio M."/>
            <person name="Cartwright D.A."/>
            <person name="Cestaro A."/>
            <person name="Pruss D."/>
            <person name="Pindo M."/>
            <person name="FitzGerald L.M."/>
            <person name="Vezzulli S."/>
            <person name="Reid J."/>
            <person name="Malacarne G."/>
            <person name="Iliev D."/>
            <person name="Coppola G."/>
            <person name="Wardell B."/>
            <person name="Micheletti D."/>
            <person name="Macalma T."/>
            <person name="Facci M."/>
            <person name="Mitchell J.T."/>
            <person name="Perazzolli M."/>
            <person name="Eldredge G."/>
            <person name="Gatto P."/>
            <person name="Oyzerski R."/>
            <person name="Moretto M."/>
            <person name="Gutin N."/>
            <person name="Stefanini M."/>
            <person name="Chen Y."/>
            <person name="Segala C."/>
            <person name="Davenport C."/>
            <person name="Dematte L."/>
            <person name="Mraz A."/>
            <person name="Battilana J."/>
            <person name="Stormo K."/>
            <person name="Costa F."/>
            <person name="Tao Q."/>
            <person name="Si-Ammour A."/>
            <person name="Harkins T."/>
            <person name="Lackey A."/>
            <person name="Perbost C."/>
            <person name="Taillon B."/>
            <person name="Stella A."/>
            <person name="Solovyev V."/>
            <person name="Fawcett J.A."/>
            <person name="Sterck L."/>
            <person name="Vandepoele K."/>
            <person name="Grando S.M."/>
            <person name="Toppo S."/>
            <person name="Moser C."/>
            <person name="Lanchbury J."/>
            <person name="Bogden R."/>
            <person name="Skolnick M."/>
            <person name="Sgaramella V."/>
            <person name="Bhatnagar S.K."/>
            <person name="Fontana P."/>
            <person name="Gutin A."/>
            <person name="Van de Peer Y."/>
            <person name="Salamini F."/>
            <person name="Viola R."/>
        </authorList>
    </citation>
    <scope>NUCLEOTIDE SEQUENCE</scope>
</reference>
<organism evidence="1">
    <name type="scientific">Vitis vinifera</name>
    <name type="common">Grape</name>
    <dbReference type="NCBI Taxonomy" id="29760"/>
    <lineage>
        <taxon>Eukaryota</taxon>
        <taxon>Viridiplantae</taxon>
        <taxon>Streptophyta</taxon>
        <taxon>Embryophyta</taxon>
        <taxon>Tracheophyta</taxon>
        <taxon>Spermatophyta</taxon>
        <taxon>Magnoliopsida</taxon>
        <taxon>eudicotyledons</taxon>
        <taxon>Gunneridae</taxon>
        <taxon>Pentapetalae</taxon>
        <taxon>rosids</taxon>
        <taxon>Vitales</taxon>
        <taxon>Vitaceae</taxon>
        <taxon>Viteae</taxon>
        <taxon>Vitis</taxon>
    </lineage>
</organism>
<protein>
    <submittedName>
        <fullName evidence="1">Uncharacterized protein</fullName>
    </submittedName>
</protein>
<proteinExistence type="predicted"/>
<gene>
    <name evidence="1" type="ORF">VITISV_031678</name>
</gene>
<name>A5BHL1_VITVI</name>